<protein>
    <submittedName>
        <fullName evidence="1">Uncharacterized protein</fullName>
    </submittedName>
</protein>
<evidence type="ECO:0000313" key="1">
    <source>
        <dbReference type="EMBL" id="KAJ0172986.1"/>
    </source>
</evidence>
<proteinExistence type="predicted"/>
<dbReference type="Proteomes" id="UP000824533">
    <property type="component" value="Linkage Group LG20"/>
</dbReference>
<organism evidence="1 2">
    <name type="scientific">Dendrolimus kikuchii</name>
    <dbReference type="NCBI Taxonomy" id="765133"/>
    <lineage>
        <taxon>Eukaryota</taxon>
        <taxon>Metazoa</taxon>
        <taxon>Ecdysozoa</taxon>
        <taxon>Arthropoda</taxon>
        <taxon>Hexapoda</taxon>
        <taxon>Insecta</taxon>
        <taxon>Pterygota</taxon>
        <taxon>Neoptera</taxon>
        <taxon>Endopterygota</taxon>
        <taxon>Lepidoptera</taxon>
        <taxon>Glossata</taxon>
        <taxon>Ditrysia</taxon>
        <taxon>Bombycoidea</taxon>
        <taxon>Lasiocampidae</taxon>
        <taxon>Dendrolimus</taxon>
    </lineage>
</organism>
<gene>
    <name evidence="1" type="ORF">K1T71_011162</name>
</gene>
<sequence>MARGRTLAAMLAFSILANAFCLPASSRLKRGDDNHMNSSVNKINFQKEKTSTTSSTPDPFDDDDDDNFGDSMHTASTSGGGSNLFSLLNLAGALFPGSSGTNVSKYSFCLQLHIFFIHKLFMIIFELCFRNDNNDANGDSVEVFNSDEDSEPKPNSESKEESGSEQDMSNEKDDVTDDSNGDDDDDNNSDDDANDDDDVKGGDGDANGDDDDNNKNADNENSDYDLDDEPPEGDGQGGGLLGLLAGLSGESDLGTLLSTVGGILASLSGGDDFDLNGVIGSGIGLLAGLLSQGEENPGSVLAGYLLTSLDTITEGGAKNNGAFFGSFLSKLIKGTSMGAEEDDDDEEKEPTTDSAGFILSFIIDLTSVSTIPRQRFSACVAYLDPQDGNIESSSPIRYKHSRPSFYVIY</sequence>
<reference evidence="1 2" key="1">
    <citation type="journal article" date="2021" name="Front. Genet.">
        <title>Chromosome-Level Genome Assembly Reveals Significant Gene Expansion in the Toll and IMD Signaling Pathways of Dendrolimus kikuchii.</title>
        <authorList>
            <person name="Zhou J."/>
            <person name="Wu P."/>
            <person name="Xiong Z."/>
            <person name="Liu N."/>
            <person name="Zhao N."/>
            <person name="Ji M."/>
            <person name="Qiu Y."/>
            <person name="Yang B."/>
        </authorList>
    </citation>
    <scope>NUCLEOTIDE SEQUENCE [LARGE SCALE GENOMIC DNA]</scope>
    <source>
        <strain evidence="1">Ann1</strain>
    </source>
</reference>
<evidence type="ECO:0000313" key="2">
    <source>
        <dbReference type="Proteomes" id="UP000824533"/>
    </source>
</evidence>
<accession>A0ACC1CNG2</accession>
<keyword evidence="2" id="KW-1185">Reference proteome</keyword>
<name>A0ACC1CNG2_9NEOP</name>
<dbReference type="EMBL" id="CM034406">
    <property type="protein sequence ID" value="KAJ0172986.1"/>
    <property type="molecule type" value="Genomic_DNA"/>
</dbReference>
<comment type="caution">
    <text evidence="1">The sequence shown here is derived from an EMBL/GenBank/DDBJ whole genome shotgun (WGS) entry which is preliminary data.</text>
</comment>